<dbReference type="InterPro" id="IPR036047">
    <property type="entry name" value="F-box-like_dom_sf"/>
</dbReference>
<organism evidence="1 2">
    <name type="scientific">Paspalum notatum var. saurae</name>
    <dbReference type="NCBI Taxonomy" id="547442"/>
    <lineage>
        <taxon>Eukaryota</taxon>
        <taxon>Viridiplantae</taxon>
        <taxon>Streptophyta</taxon>
        <taxon>Embryophyta</taxon>
        <taxon>Tracheophyta</taxon>
        <taxon>Spermatophyta</taxon>
        <taxon>Magnoliopsida</taxon>
        <taxon>Liliopsida</taxon>
        <taxon>Poales</taxon>
        <taxon>Poaceae</taxon>
        <taxon>PACMAD clade</taxon>
        <taxon>Panicoideae</taxon>
        <taxon>Andropogonodae</taxon>
        <taxon>Paspaleae</taxon>
        <taxon>Paspalinae</taxon>
        <taxon>Paspalum</taxon>
    </lineage>
</organism>
<dbReference type="InterPro" id="IPR053197">
    <property type="entry name" value="F-box_SCFL_complex_component"/>
</dbReference>
<protein>
    <recommendedName>
        <fullName evidence="3">F-box domain-containing protein</fullName>
    </recommendedName>
</protein>
<dbReference type="EMBL" id="CP144752">
    <property type="protein sequence ID" value="WVZ89167.1"/>
    <property type="molecule type" value="Genomic_DNA"/>
</dbReference>
<dbReference type="PANTHER" id="PTHR34223:SF107">
    <property type="entry name" value="F-BOX DOMAIN-CONTAINING PROTEIN"/>
    <property type="match status" value="1"/>
</dbReference>
<dbReference type="PANTHER" id="PTHR34223">
    <property type="entry name" value="OS11G0201299 PROTEIN"/>
    <property type="match status" value="1"/>
</dbReference>
<proteinExistence type="predicted"/>
<feature type="non-terminal residue" evidence="1">
    <location>
        <position position="1"/>
    </location>
</feature>
<reference evidence="1 2" key="1">
    <citation type="submission" date="2024-02" db="EMBL/GenBank/DDBJ databases">
        <title>High-quality chromosome-scale genome assembly of Pensacola bahiagrass (Paspalum notatum Flugge var. saurae).</title>
        <authorList>
            <person name="Vega J.M."/>
            <person name="Podio M."/>
            <person name="Orjuela J."/>
            <person name="Siena L.A."/>
            <person name="Pessino S.C."/>
            <person name="Combes M.C."/>
            <person name="Mariac C."/>
            <person name="Albertini E."/>
            <person name="Pupilli F."/>
            <person name="Ortiz J.P.A."/>
            <person name="Leblanc O."/>
        </authorList>
    </citation>
    <scope>NUCLEOTIDE SEQUENCE [LARGE SCALE GENOMIC DNA]</scope>
    <source>
        <strain evidence="1">R1</strain>
        <tissue evidence="1">Leaf</tissue>
    </source>
</reference>
<keyword evidence="2" id="KW-1185">Reference proteome</keyword>
<evidence type="ECO:0008006" key="3">
    <source>
        <dbReference type="Google" id="ProtNLM"/>
    </source>
</evidence>
<accession>A0AAQ3UFF2</accession>
<evidence type="ECO:0000313" key="1">
    <source>
        <dbReference type="EMBL" id="WVZ89167.1"/>
    </source>
</evidence>
<name>A0AAQ3UFF2_PASNO</name>
<dbReference type="SUPFAM" id="SSF81383">
    <property type="entry name" value="F-box domain"/>
    <property type="match status" value="1"/>
</dbReference>
<sequence>MHPGKKSKKAVPLANGSGCSIDALPEGVLRHILGFLEVPEAVRTCVLALRWRYLWKYATGLRIGCRSDDYLVPVKECQEFMDHVLLLRGGSPIDTCEFWFGDFQHEDVPRVNLWLRHAMLCKVRVFILCISEGPSPYFELDDLPLASQHLTRLELSCVQLRNSFLNFSSCPLLEHLVLEFCEFWLATKISSEPLKHLIIICCCTKASAPEHSPHVRVYAPNLVSLHIDDPEGRTPILHSMPSLNKAFIRIVSDCDDICNKLLDPNCSQCGCEFCGISINVDDGDNCPVLLKGLSEAKDLKLKSAPEMFIFKKDLKWCPVFSKLKTLLLNEYWCMPDDFSALACILEHSPVLEKLTVELFFEGPTYKVEMEGSITAERPATISQHLNIVKVKCQDLDERVLKVSVSDQMCSKTWAVILSRDLMS</sequence>
<evidence type="ECO:0000313" key="2">
    <source>
        <dbReference type="Proteomes" id="UP001341281"/>
    </source>
</evidence>
<gene>
    <name evidence="1" type="ORF">U9M48_035604</name>
</gene>
<dbReference type="AlphaFoldDB" id="A0AAQ3UFF2"/>
<dbReference type="Proteomes" id="UP001341281">
    <property type="component" value="Chromosome 08"/>
</dbReference>